<proteinExistence type="predicted"/>
<dbReference type="RefSeq" id="WP_154356051.1">
    <property type="nucleotide sequence ID" value="NZ_WKJL01000001.1"/>
</dbReference>
<sequence length="308" mass="32463">MTTLQTSAPAPQAITTTDGAITMVLSRLPVSSIRIDGGTQSRVALHEPTVADYADVVRSGGELPPVVVFDDGAEIWLADGFHRYHGHNAAGVADIGCEIHFGTRRDAILYSAGANAAHGLRRTNDDKRRAVKTLLEDAEWSAWSNEAVARACRVSPHTVASVRGAISANAEMPCARLVERKGVTYQQNTANIGKAKSDGALPATCAEQKAAAPAGASVSPAEESEHVGPSDEEVAAALKAEADQLQYIRDLLVREGDPLTIALGDLAQARRLTAVLESQNAGHQATINQQIGIIKSLRKKLAKLEAGA</sequence>
<name>A0A844CQL8_9BURK</name>
<keyword evidence="2" id="KW-1185">Reference proteome</keyword>
<dbReference type="AlphaFoldDB" id="A0A844CQL8"/>
<protein>
    <recommendedName>
        <fullName evidence="3">ParB/Sulfiredoxin domain-containing protein</fullName>
    </recommendedName>
</protein>
<gene>
    <name evidence="1" type="ORF">GJ698_02845</name>
</gene>
<dbReference type="Proteomes" id="UP000439986">
    <property type="component" value="Unassembled WGS sequence"/>
</dbReference>
<dbReference type="InterPro" id="IPR036086">
    <property type="entry name" value="ParB/Sulfiredoxin_sf"/>
</dbReference>
<evidence type="ECO:0008006" key="3">
    <source>
        <dbReference type="Google" id="ProtNLM"/>
    </source>
</evidence>
<evidence type="ECO:0000313" key="2">
    <source>
        <dbReference type="Proteomes" id="UP000439986"/>
    </source>
</evidence>
<comment type="caution">
    <text evidence="1">The sequence shown here is derived from an EMBL/GenBank/DDBJ whole genome shotgun (WGS) entry which is preliminary data.</text>
</comment>
<reference evidence="1 2" key="1">
    <citation type="submission" date="2019-11" db="EMBL/GenBank/DDBJ databases">
        <title>Novel species isolated from a subtropical stream in China.</title>
        <authorList>
            <person name="Lu H."/>
        </authorList>
    </citation>
    <scope>NUCLEOTIDE SEQUENCE [LARGE SCALE GENOMIC DNA]</scope>
    <source>
        <strain evidence="1 2">FT26W</strain>
    </source>
</reference>
<evidence type="ECO:0000313" key="1">
    <source>
        <dbReference type="EMBL" id="MRW83027.1"/>
    </source>
</evidence>
<dbReference type="SUPFAM" id="SSF110849">
    <property type="entry name" value="ParB/Sulfiredoxin"/>
    <property type="match status" value="1"/>
</dbReference>
<dbReference type="EMBL" id="WKJL01000001">
    <property type="protein sequence ID" value="MRW83027.1"/>
    <property type="molecule type" value="Genomic_DNA"/>
</dbReference>
<organism evidence="1 2">
    <name type="scientific">Duganella aquatilis</name>
    <dbReference type="NCBI Taxonomy" id="2666082"/>
    <lineage>
        <taxon>Bacteria</taxon>
        <taxon>Pseudomonadati</taxon>
        <taxon>Pseudomonadota</taxon>
        <taxon>Betaproteobacteria</taxon>
        <taxon>Burkholderiales</taxon>
        <taxon>Oxalobacteraceae</taxon>
        <taxon>Telluria group</taxon>
        <taxon>Duganella</taxon>
    </lineage>
</organism>
<accession>A0A844CQL8</accession>